<gene>
    <name evidence="3" type="ORF">BDK92_7419</name>
</gene>
<comment type="caution">
    <text evidence="3">The sequence shown here is derived from an EMBL/GenBank/DDBJ whole genome shotgun (WGS) entry which is preliminary data.</text>
</comment>
<sequence>MSLEGSEEISIGTRIGQLAAAHPDRPAVIAVAPDGTRNSITWARLASESNAAARRLAEAGVTERTTVAVALPAGVDHVVATVAAWKLGALVVPLDPYATASERAAIATALGEHLSVGGPGSTVPAGSWRTGGYPTGPIPPRGVPRSASLTGGTTGLPRVVLRRKPWVYPPDGLLSPSERARGMRFEQVQLVVLPMYHAGFSALYQGLALDHQIVLMERFVPRLFPRLVQEFRVSYVRIVPALMRMILDVPDLGDFDLSTIEGVHHGAGPCPEKVKRRWLELIGPERVYEDYASQERVGSVLIRGDEWLAHPGSVGRPTDCEIRILDEDGKELPAGETGEIYLRSTSSRQPEYVGTGPALPERDGFFSIGDLGYLDEEGYLYLVDRKSNVINVGGANVYPAEVEAVLLGLSSVADAAVVPRPHEYLGQVAHALVVPADAARPPTATALAAHCREHLSPTKVPMSYEVVASVARKSSGKIRRRDLA</sequence>
<dbReference type="InterPro" id="IPR045851">
    <property type="entry name" value="AMP-bd_C_sf"/>
</dbReference>
<keyword evidence="4" id="KW-1185">Reference proteome</keyword>
<name>A0A495JVP4_9ACTN</name>
<protein>
    <submittedName>
        <fullName evidence="3">Bile acid-coenzyme A ligase</fullName>
    </submittedName>
</protein>
<dbReference type="Gene3D" id="3.40.50.12780">
    <property type="entry name" value="N-terminal domain of ligase-like"/>
    <property type="match status" value="1"/>
</dbReference>
<dbReference type="Pfam" id="PF00501">
    <property type="entry name" value="AMP-binding"/>
    <property type="match status" value="2"/>
</dbReference>
<reference evidence="3 4" key="1">
    <citation type="submission" date="2018-10" db="EMBL/GenBank/DDBJ databases">
        <title>Sequencing the genomes of 1000 actinobacteria strains.</title>
        <authorList>
            <person name="Klenk H.-P."/>
        </authorList>
    </citation>
    <scope>NUCLEOTIDE SEQUENCE [LARGE SCALE GENOMIC DNA]</scope>
    <source>
        <strain evidence="3 4">DSM 45175</strain>
    </source>
</reference>
<proteinExistence type="predicted"/>
<evidence type="ECO:0000259" key="2">
    <source>
        <dbReference type="Pfam" id="PF13193"/>
    </source>
</evidence>
<dbReference type="OrthoDB" id="9803968at2"/>
<dbReference type="Proteomes" id="UP000277671">
    <property type="component" value="Unassembled WGS sequence"/>
</dbReference>
<feature type="domain" description="AMP-dependent synthetase/ligase" evidence="1">
    <location>
        <begin position="19"/>
        <end position="108"/>
    </location>
</feature>
<accession>A0A495JVP4</accession>
<dbReference type="InterPro" id="IPR000873">
    <property type="entry name" value="AMP-dep_synth/lig_dom"/>
</dbReference>
<dbReference type="InterPro" id="IPR025110">
    <property type="entry name" value="AMP-bd_C"/>
</dbReference>
<dbReference type="AlphaFoldDB" id="A0A495JVP4"/>
<evidence type="ECO:0000313" key="4">
    <source>
        <dbReference type="Proteomes" id="UP000277671"/>
    </source>
</evidence>
<dbReference type="EMBL" id="RBKT01000001">
    <property type="protein sequence ID" value="RKR92931.1"/>
    <property type="molecule type" value="Genomic_DNA"/>
</dbReference>
<dbReference type="Pfam" id="PF13193">
    <property type="entry name" value="AMP-binding_C"/>
    <property type="match status" value="1"/>
</dbReference>
<organism evidence="3 4">
    <name type="scientific">Micromonospora pisi</name>
    <dbReference type="NCBI Taxonomy" id="589240"/>
    <lineage>
        <taxon>Bacteria</taxon>
        <taxon>Bacillati</taxon>
        <taxon>Actinomycetota</taxon>
        <taxon>Actinomycetes</taxon>
        <taxon>Micromonosporales</taxon>
        <taxon>Micromonosporaceae</taxon>
        <taxon>Micromonospora</taxon>
    </lineage>
</organism>
<dbReference type="RefSeq" id="WP_121160899.1">
    <property type="nucleotide sequence ID" value="NZ_RBKT01000001.1"/>
</dbReference>
<evidence type="ECO:0000259" key="1">
    <source>
        <dbReference type="Pfam" id="PF00501"/>
    </source>
</evidence>
<dbReference type="GO" id="GO:0016405">
    <property type="term" value="F:CoA-ligase activity"/>
    <property type="evidence" value="ECO:0007669"/>
    <property type="project" value="TreeGrafter"/>
</dbReference>
<feature type="domain" description="AMP-binding enzyme C-terminal" evidence="2">
    <location>
        <begin position="401"/>
        <end position="477"/>
    </location>
</feature>
<dbReference type="InterPro" id="IPR042099">
    <property type="entry name" value="ANL_N_sf"/>
</dbReference>
<feature type="domain" description="AMP-dependent synthetase/ligase" evidence="1">
    <location>
        <begin position="150"/>
        <end position="345"/>
    </location>
</feature>
<dbReference type="SUPFAM" id="SSF56801">
    <property type="entry name" value="Acetyl-CoA synthetase-like"/>
    <property type="match status" value="1"/>
</dbReference>
<dbReference type="PANTHER" id="PTHR24096">
    <property type="entry name" value="LONG-CHAIN-FATTY-ACID--COA LIGASE"/>
    <property type="match status" value="1"/>
</dbReference>
<dbReference type="Gene3D" id="3.30.300.30">
    <property type="match status" value="1"/>
</dbReference>
<evidence type="ECO:0000313" key="3">
    <source>
        <dbReference type="EMBL" id="RKR92931.1"/>
    </source>
</evidence>
<keyword evidence="3" id="KW-0436">Ligase</keyword>